<feature type="repeat" description="TPR" evidence="1">
    <location>
        <begin position="85"/>
        <end position="118"/>
    </location>
</feature>
<dbReference type="PROSITE" id="PS50005">
    <property type="entry name" value="TPR"/>
    <property type="match status" value="1"/>
</dbReference>
<gene>
    <name evidence="3" type="ORF">ACFOND_00875</name>
</gene>
<keyword evidence="3" id="KW-0808">Transferase</keyword>
<dbReference type="PANTHER" id="PTHR33121">
    <property type="entry name" value="CYCLIC DI-GMP PHOSPHODIESTERASE PDEF"/>
    <property type="match status" value="1"/>
</dbReference>
<dbReference type="RefSeq" id="WP_290280893.1">
    <property type="nucleotide sequence ID" value="NZ_JAUFQI010000001.1"/>
</dbReference>
<dbReference type="Gene3D" id="1.25.40.10">
    <property type="entry name" value="Tetratricopeptide repeat domain"/>
    <property type="match status" value="1"/>
</dbReference>
<dbReference type="SMART" id="SM00028">
    <property type="entry name" value="TPR"/>
    <property type="match status" value="1"/>
</dbReference>
<dbReference type="InterPro" id="IPR029016">
    <property type="entry name" value="GAF-like_dom_sf"/>
</dbReference>
<evidence type="ECO:0000256" key="1">
    <source>
        <dbReference type="PROSITE-ProRule" id="PRU00339"/>
    </source>
</evidence>
<dbReference type="PANTHER" id="PTHR33121:SF70">
    <property type="entry name" value="SIGNALING PROTEIN YKOW"/>
    <property type="match status" value="1"/>
</dbReference>
<dbReference type="InterPro" id="IPR000160">
    <property type="entry name" value="GGDEF_dom"/>
</dbReference>
<dbReference type="InterPro" id="IPR019734">
    <property type="entry name" value="TPR_rpt"/>
</dbReference>
<evidence type="ECO:0000313" key="3">
    <source>
        <dbReference type="EMBL" id="MFC3700175.1"/>
    </source>
</evidence>
<dbReference type="Pfam" id="PF13185">
    <property type="entry name" value="GAF_2"/>
    <property type="match status" value="1"/>
</dbReference>
<organism evidence="3 4">
    <name type="scientific">Reinekea marina</name>
    <dbReference type="NCBI Taxonomy" id="1310421"/>
    <lineage>
        <taxon>Bacteria</taxon>
        <taxon>Pseudomonadati</taxon>
        <taxon>Pseudomonadota</taxon>
        <taxon>Gammaproteobacteria</taxon>
        <taxon>Oceanospirillales</taxon>
        <taxon>Saccharospirillaceae</taxon>
        <taxon>Reinekea</taxon>
    </lineage>
</organism>
<dbReference type="PROSITE" id="PS50293">
    <property type="entry name" value="TPR_REGION"/>
    <property type="match status" value="1"/>
</dbReference>
<dbReference type="Proteomes" id="UP001595710">
    <property type="component" value="Unassembled WGS sequence"/>
</dbReference>
<dbReference type="InterPro" id="IPR029787">
    <property type="entry name" value="Nucleotide_cyclase"/>
</dbReference>
<dbReference type="SUPFAM" id="SSF55781">
    <property type="entry name" value="GAF domain-like"/>
    <property type="match status" value="1"/>
</dbReference>
<keyword evidence="3" id="KW-0548">Nucleotidyltransferase</keyword>
<dbReference type="EC" id="2.7.7.65" evidence="3"/>
<name>A0ABV7WNS0_9GAMM</name>
<dbReference type="InterPro" id="IPR050706">
    <property type="entry name" value="Cyclic-di-GMP_PDE-like"/>
</dbReference>
<evidence type="ECO:0000259" key="2">
    <source>
        <dbReference type="PROSITE" id="PS50887"/>
    </source>
</evidence>
<feature type="domain" description="GGDEF" evidence="2">
    <location>
        <begin position="559"/>
        <end position="690"/>
    </location>
</feature>
<dbReference type="SUPFAM" id="SSF55073">
    <property type="entry name" value="Nucleotide cyclase"/>
    <property type="match status" value="1"/>
</dbReference>
<protein>
    <submittedName>
        <fullName evidence="3">Diguanylate cyclase domain-containing protein</fullName>
        <ecNumber evidence="3">2.7.7.65</ecNumber>
    </submittedName>
</protein>
<dbReference type="PROSITE" id="PS50887">
    <property type="entry name" value="GGDEF"/>
    <property type="match status" value="1"/>
</dbReference>
<dbReference type="SUPFAM" id="SSF48452">
    <property type="entry name" value="TPR-like"/>
    <property type="match status" value="1"/>
</dbReference>
<dbReference type="SMART" id="SM00267">
    <property type="entry name" value="GGDEF"/>
    <property type="match status" value="1"/>
</dbReference>
<dbReference type="Pfam" id="PF13424">
    <property type="entry name" value="TPR_12"/>
    <property type="match status" value="1"/>
</dbReference>
<dbReference type="Gene3D" id="3.30.70.270">
    <property type="match status" value="1"/>
</dbReference>
<dbReference type="InterPro" id="IPR003018">
    <property type="entry name" value="GAF"/>
</dbReference>
<accession>A0ABV7WNS0</accession>
<dbReference type="InterPro" id="IPR043128">
    <property type="entry name" value="Rev_trsase/Diguanyl_cyclase"/>
</dbReference>
<evidence type="ECO:0000313" key="4">
    <source>
        <dbReference type="Proteomes" id="UP001595710"/>
    </source>
</evidence>
<keyword evidence="1" id="KW-0802">TPR repeat</keyword>
<dbReference type="InterPro" id="IPR011990">
    <property type="entry name" value="TPR-like_helical_dom_sf"/>
</dbReference>
<proteinExistence type="predicted"/>
<dbReference type="Gene3D" id="3.30.450.40">
    <property type="match status" value="1"/>
</dbReference>
<dbReference type="NCBIfam" id="TIGR00254">
    <property type="entry name" value="GGDEF"/>
    <property type="match status" value="1"/>
</dbReference>
<dbReference type="EMBL" id="JBHRYN010000003">
    <property type="protein sequence ID" value="MFC3700175.1"/>
    <property type="molecule type" value="Genomic_DNA"/>
</dbReference>
<dbReference type="Pfam" id="PF00990">
    <property type="entry name" value="GGDEF"/>
    <property type="match status" value="1"/>
</dbReference>
<comment type="caution">
    <text evidence="3">The sequence shown here is derived from an EMBL/GenBank/DDBJ whole genome shotgun (WGS) entry which is preliminary data.</text>
</comment>
<keyword evidence="4" id="KW-1185">Reference proteome</keyword>
<reference evidence="4" key="1">
    <citation type="journal article" date="2019" name="Int. J. Syst. Evol. Microbiol.">
        <title>The Global Catalogue of Microorganisms (GCM) 10K type strain sequencing project: providing services to taxonomists for standard genome sequencing and annotation.</title>
        <authorList>
            <consortium name="The Broad Institute Genomics Platform"/>
            <consortium name="The Broad Institute Genome Sequencing Center for Infectious Disease"/>
            <person name="Wu L."/>
            <person name="Ma J."/>
        </authorList>
    </citation>
    <scope>NUCLEOTIDE SEQUENCE [LARGE SCALE GENOMIC DNA]</scope>
    <source>
        <strain evidence="4">CECT 8288</strain>
    </source>
</reference>
<dbReference type="CDD" id="cd01949">
    <property type="entry name" value="GGDEF"/>
    <property type="match status" value="1"/>
</dbReference>
<sequence>MNQEKLRVELIEAMDLVSVDPSKAQLFAEKAMIRAQRHGWVGALALSHMVVALISIDRETSKPSLEDFYKALTLFRDLNESNYVAQCYFGLGRSYSKMGQYSLALEQYRKALSNDLKSQRGINHDIHLALAETLMNIGQWSDAEQELMGLPQQSELSDIQLVKFQLQVLRLAFYRGDKKTIKDQLKLCEQLAAGFDDQVCRIMVAYYQARYEAKFVRFKVGYKQLEQMWRKGLGERFFYLQYEAGQDFLRSDYPKKGIQALTYLLELEHIPEILRLNIHQLLARFYASHLRYEYATLHYQFAEELSKQLRVSEINEQWARLQVEEQQQSLKEQIAIEKHNNSVLAESNAMLQAVNRIAMSVNASLDYKMLCQSLRDQLVGWINVSVVGIAEVTEERLDFKCIIDNNVFVETDSIPLTENRSWSVRAVNEGRVLYDNNFVISDEILVTENSEVVKSVCFVPLKFESKVIGILSLQSNKPQVFDVRSISLLEYIAPVVSIAFANLVHLNKNLELKGEVNRQRDELRDVRDLVAHLSDHDEVTGLPNRQSLSGHFNRWRPHGNFHCLMMSVTNLSELANLLGYGSDEEIIKVVAKRLINRLRPDDLLVRGATDQFIFFVERMKSEEVLLEFANKMKFLSEQPLRAKDQTINASIAIGIVSFPDHGESLEELMSMASITLSHALSSEDGLFLAG</sequence>
<dbReference type="GO" id="GO:0052621">
    <property type="term" value="F:diguanylate cyclase activity"/>
    <property type="evidence" value="ECO:0007669"/>
    <property type="project" value="UniProtKB-EC"/>
</dbReference>